<evidence type="ECO:0000256" key="1">
    <source>
        <dbReference type="SAM" id="MobiDB-lite"/>
    </source>
</evidence>
<feature type="compositionally biased region" description="Basic residues" evidence="1">
    <location>
        <begin position="203"/>
        <end position="212"/>
    </location>
</feature>
<reference evidence="2" key="1">
    <citation type="submission" date="2006-10" db="EMBL/GenBank/DDBJ databases">
        <authorList>
            <person name="Amadeo P."/>
            <person name="Zhao Q."/>
            <person name="Wortman J."/>
            <person name="Fraser-Liggett C."/>
            <person name="Carlton J."/>
        </authorList>
    </citation>
    <scope>NUCLEOTIDE SEQUENCE</scope>
    <source>
        <strain evidence="2">G3</strain>
    </source>
</reference>
<dbReference type="AlphaFoldDB" id="A2EPW9"/>
<dbReference type="InParanoid" id="A2EPW9"/>
<gene>
    <name evidence="2" type="ORF">TVAG_336990</name>
</gene>
<name>A2EPW9_TRIV3</name>
<accession>A2EPW9</accession>
<feature type="region of interest" description="Disordered" evidence="1">
    <location>
        <begin position="1"/>
        <end position="29"/>
    </location>
</feature>
<evidence type="ECO:0000313" key="2">
    <source>
        <dbReference type="EMBL" id="EAY05307.1"/>
    </source>
</evidence>
<dbReference type="RefSeq" id="XP_001317530.1">
    <property type="nucleotide sequence ID" value="XM_001317495.1"/>
</dbReference>
<feature type="compositionally biased region" description="Basic and acidic residues" evidence="1">
    <location>
        <begin position="1"/>
        <end position="14"/>
    </location>
</feature>
<sequence length="243" mass="27211">MNLGDRITKDTNERNHKRRRATKSDAKGSFSLVERSKSLVLFPDINSFDKNKENCSHIINSTPENSIITNQSNINSNLNPQNESPRSPTLNKSNSLDIINIDVSSRNKTTHRKDPPLRPVDSANIDIVELQKEEPVKNPTASNIDIDHPKENPAIAEAPGLTLEDDGNNVPEQKQPKKTKRSRKSRKAKKSSESNNEEEKVKSQKRRRKLTRSKSNNISSPPVDKKAANENDLNASKSPNAHS</sequence>
<feature type="region of interest" description="Disordered" evidence="1">
    <location>
        <begin position="103"/>
        <end position="122"/>
    </location>
</feature>
<dbReference type="Proteomes" id="UP000001542">
    <property type="component" value="Unassembled WGS sequence"/>
</dbReference>
<organism evidence="2 3">
    <name type="scientific">Trichomonas vaginalis (strain ATCC PRA-98 / G3)</name>
    <dbReference type="NCBI Taxonomy" id="412133"/>
    <lineage>
        <taxon>Eukaryota</taxon>
        <taxon>Metamonada</taxon>
        <taxon>Parabasalia</taxon>
        <taxon>Trichomonadida</taxon>
        <taxon>Trichomonadidae</taxon>
        <taxon>Trichomonas</taxon>
    </lineage>
</organism>
<keyword evidence="3" id="KW-1185">Reference proteome</keyword>
<dbReference type="VEuPathDB" id="TrichDB:TVAG_336990"/>
<feature type="compositionally biased region" description="Polar residues" evidence="1">
    <location>
        <begin position="83"/>
        <end position="96"/>
    </location>
</feature>
<feature type="compositionally biased region" description="Polar residues" evidence="1">
    <location>
        <begin position="231"/>
        <end position="243"/>
    </location>
</feature>
<evidence type="ECO:0000313" key="3">
    <source>
        <dbReference type="Proteomes" id="UP000001542"/>
    </source>
</evidence>
<protein>
    <submittedName>
        <fullName evidence="2">Uncharacterized protein</fullName>
    </submittedName>
</protein>
<proteinExistence type="predicted"/>
<reference evidence="2" key="2">
    <citation type="journal article" date="2007" name="Science">
        <title>Draft genome sequence of the sexually transmitted pathogen Trichomonas vaginalis.</title>
        <authorList>
            <person name="Carlton J.M."/>
            <person name="Hirt R.P."/>
            <person name="Silva J.C."/>
            <person name="Delcher A.L."/>
            <person name="Schatz M."/>
            <person name="Zhao Q."/>
            <person name="Wortman J.R."/>
            <person name="Bidwell S.L."/>
            <person name="Alsmark U.C.M."/>
            <person name="Besteiro S."/>
            <person name="Sicheritz-Ponten T."/>
            <person name="Noel C.J."/>
            <person name="Dacks J.B."/>
            <person name="Foster P.G."/>
            <person name="Simillion C."/>
            <person name="Van de Peer Y."/>
            <person name="Miranda-Saavedra D."/>
            <person name="Barton G.J."/>
            <person name="Westrop G.D."/>
            <person name="Mueller S."/>
            <person name="Dessi D."/>
            <person name="Fiori P.L."/>
            <person name="Ren Q."/>
            <person name="Paulsen I."/>
            <person name="Zhang H."/>
            <person name="Bastida-Corcuera F.D."/>
            <person name="Simoes-Barbosa A."/>
            <person name="Brown M.T."/>
            <person name="Hayes R.D."/>
            <person name="Mukherjee M."/>
            <person name="Okumura C.Y."/>
            <person name="Schneider R."/>
            <person name="Smith A.J."/>
            <person name="Vanacova S."/>
            <person name="Villalvazo M."/>
            <person name="Haas B.J."/>
            <person name="Pertea M."/>
            <person name="Feldblyum T.V."/>
            <person name="Utterback T.R."/>
            <person name="Shu C.L."/>
            <person name="Osoegawa K."/>
            <person name="de Jong P.J."/>
            <person name="Hrdy I."/>
            <person name="Horvathova L."/>
            <person name="Zubacova Z."/>
            <person name="Dolezal P."/>
            <person name="Malik S.B."/>
            <person name="Logsdon J.M. Jr."/>
            <person name="Henze K."/>
            <person name="Gupta A."/>
            <person name="Wang C.C."/>
            <person name="Dunne R.L."/>
            <person name="Upcroft J.A."/>
            <person name="Upcroft P."/>
            <person name="White O."/>
            <person name="Salzberg S.L."/>
            <person name="Tang P."/>
            <person name="Chiu C.-H."/>
            <person name="Lee Y.-S."/>
            <person name="Embley T.M."/>
            <person name="Coombs G.H."/>
            <person name="Mottram J.C."/>
            <person name="Tachezy J."/>
            <person name="Fraser-Liggett C.M."/>
            <person name="Johnson P.J."/>
        </authorList>
    </citation>
    <scope>NUCLEOTIDE SEQUENCE [LARGE SCALE GENOMIC DNA]</scope>
    <source>
        <strain evidence="2">G3</strain>
    </source>
</reference>
<dbReference type="VEuPathDB" id="TrichDB:TVAGG3_0359660"/>
<dbReference type="KEGG" id="tva:4763173"/>
<dbReference type="EMBL" id="DS113452">
    <property type="protein sequence ID" value="EAY05307.1"/>
    <property type="molecule type" value="Genomic_DNA"/>
</dbReference>
<feature type="region of interest" description="Disordered" evidence="1">
    <location>
        <begin position="72"/>
        <end position="96"/>
    </location>
</feature>
<feature type="compositionally biased region" description="Low complexity" evidence="1">
    <location>
        <begin position="72"/>
        <end position="82"/>
    </location>
</feature>
<feature type="region of interest" description="Disordered" evidence="1">
    <location>
        <begin position="130"/>
        <end position="243"/>
    </location>
</feature>
<feature type="compositionally biased region" description="Basic residues" evidence="1">
    <location>
        <begin position="176"/>
        <end position="189"/>
    </location>
</feature>